<dbReference type="Proteomes" id="UP001463665">
    <property type="component" value="Chromosome"/>
</dbReference>
<evidence type="ECO:0008006" key="3">
    <source>
        <dbReference type="Google" id="ProtNLM"/>
    </source>
</evidence>
<dbReference type="RefSeq" id="WP_345767905.1">
    <property type="nucleotide sequence ID" value="NZ_CP154834.1"/>
</dbReference>
<accession>A0AAU6WUV4</accession>
<name>A0AAU6WUV4_9FLAO</name>
<keyword evidence="2" id="KW-1185">Reference proteome</keyword>
<dbReference type="PROSITE" id="PS51257">
    <property type="entry name" value="PROKAR_LIPOPROTEIN"/>
    <property type="match status" value="1"/>
</dbReference>
<gene>
    <name evidence="1" type="ORF">AAFP95_10180</name>
</gene>
<sequence>MSRILIPLFFLLLFSCKKAEYHDGKNRYATVATINSKDSLLAYSYTKGSNYEIKLEDLRTYKTIYSKKSVIIVLRNPGLKMANCIFPNPITYLPVLIIKQAKFPGSFQPQDE</sequence>
<evidence type="ECO:0000313" key="1">
    <source>
        <dbReference type="EMBL" id="XAO76581.1"/>
    </source>
</evidence>
<reference evidence="1 2" key="1">
    <citation type="submission" date="2024-04" db="EMBL/GenBank/DDBJ databases">
        <title>Genome sequencing and assembly of rice foliar adapted Chryseobacterium endophyticum OsEnb-ALM-A6.</title>
        <authorList>
            <person name="Kumar S."/>
            <person name="Javed M."/>
            <person name="Chouhan V."/>
            <person name="Charishma K."/>
            <person name="Patel A."/>
            <person name="Kumar M."/>
            <person name="Sahu K.P."/>
            <person name="Kumar A."/>
        </authorList>
    </citation>
    <scope>NUCLEOTIDE SEQUENCE [LARGE SCALE GENOMIC DNA]</scope>
    <source>
        <strain evidence="1 2">OsEnb-ALM-A6</strain>
    </source>
</reference>
<dbReference type="EMBL" id="CP154834">
    <property type="protein sequence ID" value="XAO76581.1"/>
    <property type="molecule type" value="Genomic_DNA"/>
</dbReference>
<evidence type="ECO:0000313" key="2">
    <source>
        <dbReference type="Proteomes" id="UP001463665"/>
    </source>
</evidence>
<proteinExistence type="predicted"/>
<protein>
    <recommendedName>
        <fullName evidence="3">Lipoprotein</fullName>
    </recommendedName>
</protein>
<organism evidence="1 2">
    <name type="scientific">Chryseobacterium endophyticum</name>
    <dbReference type="NCBI Taxonomy" id="1854762"/>
    <lineage>
        <taxon>Bacteria</taxon>
        <taxon>Pseudomonadati</taxon>
        <taxon>Bacteroidota</taxon>
        <taxon>Flavobacteriia</taxon>
        <taxon>Flavobacteriales</taxon>
        <taxon>Weeksellaceae</taxon>
        <taxon>Chryseobacterium group</taxon>
        <taxon>Chryseobacterium</taxon>
    </lineage>
</organism>
<dbReference type="AlphaFoldDB" id="A0AAU6WUV4"/>